<comment type="caution">
    <text evidence="2">The sequence shown here is derived from an EMBL/GenBank/DDBJ whole genome shotgun (WGS) entry which is preliminary data.</text>
</comment>
<dbReference type="EMBL" id="JBHLTM010000075">
    <property type="protein sequence ID" value="MFC0686699.1"/>
    <property type="molecule type" value="Genomic_DNA"/>
</dbReference>
<dbReference type="Gene3D" id="3.40.190.270">
    <property type="match status" value="1"/>
</dbReference>
<gene>
    <name evidence="2" type="ORF">ACFFF8_19115</name>
</gene>
<dbReference type="Pfam" id="PF09084">
    <property type="entry name" value="NMT1"/>
    <property type="match status" value="1"/>
</dbReference>
<proteinExistence type="predicted"/>
<reference evidence="2 3" key="1">
    <citation type="submission" date="2024-09" db="EMBL/GenBank/DDBJ databases">
        <authorList>
            <person name="Sun Q."/>
            <person name="Mori K."/>
        </authorList>
    </citation>
    <scope>NUCLEOTIDE SEQUENCE [LARGE SCALE GENOMIC DNA]</scope>
    <source>
        <strain evidence="2 3">CICC 11035S</strain>
    </source>
</reference>
<feature type="domain" description="SsuA/THI5-like" evidence="1">
    <location>
        <begin position="78"/>
        <end position="124"/>
    </location>
</feature>
<accession>A0ABV6SBW6</accession>
<dbReference type="RefSeq" id="WP_267218503.1">
    <property type="nucleotide sequence ID" value="NZ_JAPCWC010000001.1"/>
</dbReference>
<sequence length="363" mass="39526">MATHAANRSSAPEEIWFTRCPVPTATGLAYKLGWLGDEFAAESIPVRTLQESTPEIALRHYDHRLPTLIREGGNILAFAARAQGEPTKLVGLTWIEESQVILVRPDSGITQPAHLKGKRLALPGWTDHEIPSHIRGTSIARGMSLLGYNGALHSAGLTFDDVDLVEVDGTIRNIGGAGRDNPADPASRGRGGLNRLWAIDALAAGTVDAVYVKGASALDGAREAGVIVGIDLDALPDKSARVNNGTPRPITVHQSLIDNHFDYLVRFLETTLRAADWAALNVAKVHEILQFETRGSVEAVTQAYGADFHKTLHPTLDAERLALFDQQKKALGLFGFLERDFALSDWVDPRPLEAAYERLERSR</sequence>
<dbReference type="SUPFAM" id="SSF53850">
    <property type="entry name" value="Periplasmic binding protein-like II"/>
    <property type="match status" value="1"/>
</dbReference>
<evidence type="ECO:0000313" key="3">
    <source>
        <dbReference type="Proteomes" id="UP001589858"/>
    </source>
</evidence>
<keyword evidence="3" id="KW-1185">Reference proteome</keyword>
<dbReference type="InterPro" id="IPR015168">
    <property type="entry name" value="SsuA/THI5"/>
</dbReference>
<evidence type="ECO:0000259" key="1">
    <source>
        <dbReference type="Pfam" id="PF09084"/>
    </source>
</evidence>
<protein>
    <submittedName>
        <fullName evidence="2">ABC transporter substrate-binding protein</fullName>
    </submittedName>
</protein>
<organism evidence="2 3">
    <name type="scientific">Novosphingobium clariflavum</name>
    <dbReference type="NCBI Taxonomy" id="2029884"/>
    <lineage>
        <taxon>Bacteria</taxon>
        <taxon>Pseudomonadati</taxon>
        <taxon>Pseudomonadota</taxon>
        <taxon>Alphaproteobacteria</taxon>
        <taxon>Sphingomonadales</taxon>
        <taxon>Sphingomonadaceae</taxon>
        <taxon>Novosphingobium</taxon>
    </lineage>
</organism>
<name>A0ABV6SBW6_9SPHN</name>
<dbReference type="Proteomes" id="UP001589858">
    <property type="component" value="Unassembled WGS sequence"/>
</dbReference>
<dbReference type="Gene3D" id="3.40.190.10">
    <property type="entry name" value="Periplasmic binding protein-like II"/>
    <property type="match status" value="1"/>
</dbReference>
<evidence type="ECO:0000313" key="2">
    <source>
        <dbReference type="EMBL" id="MFC0686699.1"/>
    </source>
</evidence>